<keyword evidence="3" id="KW-1185">Reference proteome</keyword>
<proteinExistence type="predicted"/>
<name>A0A286A8W0_9SPHI</name>
<organism evidence="2 3">
    <name type="scientific">Pedobacter xixiisoli</name>
    <dbReference type="NCBI Taxonomy" id="1476464"/>
    <lineage>
        <taxon>Bacteria</taxon>
        <taxon>Pseudomonadati</taxon>
        <taxon>Bacteroidota</taxon>
        <taxon>Sphingobacteriia</taxon>
        <taxon>Sphingobacteriales</taxon>
        <taxon>Sphingobacteriaceae</taxon>
        <taxon>Pedobacter</taxon>
    </lineage>
</organism>
<sequence length="190" mass="22270">MVLRIIILTVAFAIITFGIVMFFNAKDRMFIPLILLSSLVFSIILLREVYKNFVIEFKPVQNTAIDYQSPANHELGSLRKISERPFFFGLEKKLVSDNEFYFDEQNFYAINKDGEQAIFPLKDIVELSGTSVTVSQRRIWKVYIDSPTGKIEFKLAPNYTIWNKSFEIFYQKVKSINPEAVKTKWTLWRM</sequence>
<dbReference type="Proteomes" id="UP000219281">
    <property type="component" value="Unassembled WGS sequence"/>
</dbReference>
<keyword evidence="1" id="KW-0472">Membrane</keyword>
<dbReference type="RefSeq" id="WP_138765838.1">
    <property type="nucleotide sequence ID" value="NZ_OCMT01000003.1"/>
</dbReference>
<feature type="transmembrane region" description="Helical" evidence="1">
    <location>
        <begin position="5"/>
        <end position="23"/>
    </location>
</feature>
<evidence type="ECO:0000313" key="3">
    <source>
        <dbReference type="Proteomes" id="UP000219281"/>
    </source>
</evidence>
<reference evidence="3" key="1">
    <citation type="submission" date="2017-09" db="EMBL/GenBank/DDBJ databases">
        <authorList>
            <person name="Varghese N."/>
            <person name="Submissions S."/>
        </authorList>
    </citation>
    <scope>NUCLEOTIDE SEQUENCE [LARGE SCALE GENOMIC DNA]</scope>
    <source>
        <strain evidence="3">CGMCC 1.12803</strain>
    </source>
</reference>
<keyword evidence="1" id="KW-1133">Transmembrane helix</keyword>
<dbReference type="EMBL" id="OCMT01000003">
    <property type="protein sequence ID" value="SOD18350.1"/>
    <property type="molecule type" value="Genomic_DNA"/>
</dbReference>
<dbReference type="OrthoDB" id="706715at2"/>
<keyword evidence="1" id="KW-0812">Transmembrane</keyword>
<accession>A0A286A8W0</accession>
<evidence type="ECO:0000256" key="1">
    <source>
        <dbReference type="SAM" id="Phobius"/>
    </source>
</evidence>
<gene>
    <name evidence="2" type="ORF">SAMN06297358_2955</name>
</gene>
<dbReference type="AlphaFoldDB" id="A0A286A8W0"/>
<evidence type="ECO:0000313" key="2">
    <source>
        <dbReference type="EMBL" id="SOD18350.1"/>
    </source>
</evidence>
<protein>
    <submittedName>
        <fullName evidence="2">Uncharacterized protein</fullName>
    </submittedName>
</protein>
<feature type="transmembrane region" description="Helical" evidence="1">
    <location>
        <begin position="29"/>
        <end position="46"/>
    </location>
</feature>